<comment type="caution">
    <text evidence="8">The sequence shown here is derived from an EMBL/GenBank/DDBJ whole genome shotgun (WGS) entry which is preliminary data.</text>
</comment>
<dbReference type="PANTHER" id="PTHR46273">
    <property type="entry name" value="MYOSUPPRESSIN RECEPTOR 1, ISOFORM B-RELATED"/>
    <property type="match status" value="1"/>
</dbReference>
<name>A0A443SGG7_9ACAR</name>
<dbReference type="OrthoDB" id="5864054at2759"/>
<dbReference type="Proteomes" id="UP000288716">
    <property type="component" value="Unassembled WGS sequence"/>
</dbReference>
<accession>A0A443SGG7</accession>
<evidence type="ECO:0000256" key="1">
    <source>
        <dbReference type="ARBA" id="ARBA00004370"/>
    </source>
</evidence>
<dbReference type="Gene3D" id="1.20.1070.10">
    <property type="entry name" value="Rhodopsin 7-helix transmembrane proteins"/>
    <property type="match status" value="1"/>
</dbReference>
<dbReference type="PROSITE" id="PS50262">
    <property type="entry name" value="G_PROTEIN_RECEP_F1_2"/>
    <property type="match status" value="1"/>
</dbReference>
<evidence type="ECO:0000256" key="3">
    <source>
        <dbReference type="ARBA" id="ARBA00022692"/>
    </source>
</evidence>
<comment type="similarity">
    <text evidence="2">Belongs to the G-protein coupled receptor 1 family.</text>
</comment>
<sequence>MLNSSADLNNGTELDSSPFHDGYGNIFHDFHDFYLPIHGYLSLTVCVFGTITNILNIIVLTSLVNRLIVVFRFLRKEMESATNKILTGLAVADMLVMIDYIPFAIHNFIKTHESEVDKFSLPWTVYTLIHAHVSVVGHTISTWLTVILAVWRYLSVRFPTESRSWLIVSNALWSILVTYILVPIFCIPIYLSFTISEEMLTEESNSTNSSSIFYRVDWSVIAQENNGLLRQINFWVFSVGTKLVPCVLLTYLSSALIRVLMQTEKRKKRLKENCYILAGNKSTNNGLDAATNATSNTELSAAKVNDVSVSKQRSAKDIP</sequence>
<feature type="transmembrane region" description="Helical" evidence="6">
    <location>
        <begin position="129"/>
        <end position="154"/>
    </location>
</feature>
<gene>
    <name evidence="8" type="ORF">B4U80_06740</name>
</gene>
<evidence type="ECO:0000256" key="6">
    <source>
        <dbReference type="SAM" id="Phobius"/>
    </source>
</evidence>
<protein>
    <submittedName>
        <fullName evidence="8">Sex peptide receptor-like protein</fullName>
    </submittedName>
</protein>
<dbReference type="GO" id="GO:0005886">
    <property type="term" value="C:plasma membrane"/>
    <property type="evidence" value="ECO:0007669"/>
    <property type="project" value="TreeGrafter"/>
</dbReference>
<evidence type="ECO:0000313" key="8">
    <source>
        <dbReference type="EMBL" id="RWS26582.1"/>
    </source>
</evidence>
<proteinExistence type="inferred from homology"/>
<dbReference type="InterPro" id="IPR000276">
    <property type="entry name" value="GPCR_Rhodpsn"/>
</dbReference>
<dbReference type="AlphaFoldDB" id="A0A443SGG7"/>
<comment type="subcellular location">
    <subcellularLocation>
        <location evidence="1">Membrane</location>
    </subcellularLocation>
</comment>
<feature type="transmembrane region" description="Helical" evidence="6">
    <location>
        <begin position="40"/>
        <end position="64"/>
    </location>
</feature>
<dbReference type="EMBL" id="NCKV01002636">
    <property type="protein sequence ID" value="RWS26582.1"/>
    <property type="molecule type" value="Genomic_DNA"/>
</dbReference>
<keyword evidence="5 6" id="KW-0472">Membrane</keyword>
<dbReference type="InterPro" id="IPR053219">
    <property type="entry name" value="GPCR_Dmsr-1"/>
</dbReference>
<evidence type="ECO:0000256" key="4">
    <source>
        <dbReference type="ARBA" id="ARBA00022989"/>
    </source>
</evidence>
<keyword evidence="8" id="KW-0675">Receptor</keyword>
<feature type="transmembrane region" description="Helical" evidence="6">
    <location>
        <begin position="166"/>
        <end position="191"/>
    </location>
</feature>
<dbReference type="GO" id="GO:0008528">
    <property type="term" value="F:G protein-coupled peptide receptor activity"/>
    <property type="evidence" value="ECO:0007669"/>
    <property type="project" value="InterPro"/>
</dbReference>
<dbReference type="PRINTS" id="PR00237">
    <property type="entry name" value="GPCRRHODOPSN"/>
</dbReference>
<keyword evidence="3 6" id="KW-0812">Transmembrane</keyword>
<dbReference type="Pfam" id="PF10324">
    <property type="entry name" value="7TM_GPCR_Srw"/>
    <property type="match status" value="1"/>
</dbReference>
<reference evidence="8 9" key="1">
    <citation type="journal article" date="2018" name="Gigascience">
        <title>Genomes of trombidid mites reveal novel predicted allergens and laterally-transferred genes associated with secondary metabolism.</title>
        <authorList>
            <person name="Dong X."/>
            <person name="Chaisiri K."/>
            <person name="Xia D."/>
            <person name="Armstrong S.D."/>
            <person name="Fang Y."/>
            <person name="Donnelly M.J."/>
            <person name="Kadowaki T."/>
            <person name="McGarry J.W."/>
            <person name="Darby A.C."/>
            <person name="Makepeace B.L."/>
        </authorList>
    </citation>
    <scope>NUCLEOTIDE SEQUENCE [LARGE SCALE GENOMIC DNA]</scope>
    <source>
        <strain evidence="8">UoL-UT</strain>
    </source>
</reference>
<keyword evidence="4 6" id="KW-1133">Transmembrane helix</keyword>
<dbReference type="PANTHER" id="PTHR46273:SF4">
    <property type="entry name" value="AT19640P"/>
    <property type="match status" value="1"/>
</dbReference>
<evidence type="ECO:0000256" key="2">
    <source>
        <dbReference type="ARBA" id="ARBA00010663"/>
    </source>
</evidence>
<dbReference type="SUPFAM" id="SSF81321">
    <property type="entry name" value="Family A G protein-coupled receptor-like"/>
    <property type="match status" value="1"/>
</dbReference>
<dbReference type="STRING" id="299467.A0A443SGG7"/>
<evidence type="ECO:0000313" key="9">
    <source>
        <dbReference type="Proteomes" id="UP000288716"/>
    </source>
</evidence>
<keyword evidence="9" id="KW-1185">Reference proteome</keyword>
<feature type="non-terminal residue" evidence="8">
    <location>
        <position position="319"/>
    </location>
</feature>
<dbReference type="CDD" id="cd14978">
    <property type="entry name" value="7tmA_FMRFamide_R-like"/>
    <property type="match status" value="1"/>
</dbReference>
<dbReference type="VEuPathDB" id="VectorBase:LDEU005459"/>
<organism evidence="8 9">
    <name type="scientific">Leptotrombidium deliense</name>
    <dbReference type="NCBI Taxonomy" id="299467"/>
    <lineage>
        <taxon>Eukaryota</taxon>
        <taxon>Metazoa</taxon>
        <taxon>Ecdysozoa</taxon>
        <taxon>Arthropoda</taxon>
        <taxon>Chelicerata</taxon>
        <taxon>Arachnida</taxon>
        <taxon>Acari</taxon>
        <taxon>Acariformes</taxon>
        <taxon>Trombidiformes</taxon>
        <taxon>Prostigmata</taxon>
        <taxon>Anystina</taxon>
        <taxon>Parasitengona</taxon>
        <taxon>Trombiculoidea</taxon>
        <taxon>Trombiculidae</taxon>
        <taxon>Leptotrombidium</taxon>
    </lineage>
</organism>
<feature type="domain" description="G-protein coupled receptors family 1 profile" evidence="7">
    <location>
        <begin position="64"/>
        <end position="319"/>
    </location>
</feature>
<feature type="transmembrane region" description="Helical" evidence="6">
    <location>
        <begin position="234"/>
        <end position="261"/>
    </location>
</feature>
<dbReference type="InterPro" id="IPR019427">
    <property type="entry name" value="7TM_GPCR_serpentine_rcpt_Srw"/>
</dbReference>
<dbReference type="InterPro" id="IPR017452">
    <property type="entry name" value="GPCR_Rhodpsn_7TM"/>
</dbReference>
<feature type="transmembrane region" description="Helical" evidence="6">
    <location>
        <begin position="85"/>
        <end position="109"/>
    </location>
</feature>
<evidence type="ECO:0000256" key="5">
    <source>
        <dbReference type="ARBA" id="ARBA00023136"/>
    </source>
</evidence>
<evidence type="ECO:0000259" key="7">
    <source>
        <dbReference type="PROSITE" id="PS50262"/>
    </source>
</evidence>